<accession>A0A139WQT2</accession>
<dbReference type="RefSeq" id="WP_017740953.1">
    <property type="nucleotide sequence ID" value="NZ_KQ976355.1"/>
</dbReference>
<dbReference type="OrthoDB" id="574524at2"/>
<protein>
    <submittedName>
        <fullName evidence="1">Uncharacterized protein</fullName>
    </submittedName>
</protein>
<keyword evidence="2" id="KW-1185">Reference proteome</keyword>
<comment type="caution">
    <text evidence="1">The sequence shown here is derived from an EMBL/GenBank/DDBJ whole genome shotgun (WGS) entry which is preliminary data.</text>
</comment>
<reference evidence="1 2" key="1">
    <citation type="journal article" date="2013" name="Genome Biol. Evol.">
        <title>Genomes of Stigonematalean cyanobacteria (subsection V) and the evolution of oxygenic photosynthesis from prokaryotes to plastids.</title>
        <authorList>
            <person name="Dagan T."/>
            <person name="Roettger M."/>
            <person name="Stucken K."/>
            <person name="Landan G."/>
            <person name="Koch R."/>
            <person name="Major P."/>
            <person name="Gould S.B."/>
            <person name="Goremykin V.V."/>
            <person name="Rippka R."/>
            <person name="Tandeau de Marsac N."/>
            <person name="Gugger M."/>
            <person name="Lockhart P.J."/>
            <person name="Allen J.F."/>
            <person name="Brune I."/>
            <person name="Maus I."/>
            <person name="Puhler A."/>
            <person name="Martin W.F."/>
        </authorList>
    </citation>
    <scope>NUCLEOTIDE SEQUENCE [LARGE SCALE GENOMIC DNA]</scope>
    <source>
        <strain evidence="1 2">PCC 7110</strain>
    </source>
</reference>
<gene>
    <name evidence="1" type="ORF">WA1_49540</name>
</gene>
<sequence>MARNLWQPLESLPVTGVDPRIFCRNHFKLTVLDDERAIAAEEAEPGYLKGCVQLLAKVLSVTARTVRGWGRLTYSKMPAHYLMVLAYAQNLKTLPKQPMTPREFCQRFFGIHNLHPSHIAEHETETGYRGKCNQLLARVLGVTTRTVRSWGNLNYSKMPKRYRLVLAYALAAMGFHSEQQRPSAMPLAA</sequence>
<evidence type="ECO:0000313" key="2">
    <source>
        <dbReference type="Proteomes" id="UP000076925"/>
    </source>
</evidence>
<proteinExistence type="predicted"/>
<evidence type="ECO:0000313" key="1">
    <source>
        <dbReference type="EMBL" id="KYC34782.1"/>
    </source>
</evidence>
<dbReference type="EMBL" id="ANNX02000064">
    <property type="protein sequence ID" value="KYC34782.1"/>
    <property type="molecule type" value="Genomic_DNA"/>
</dbReference>
<dbReference type="STRING" id="128403.WA1_49540"/>
<organism evidence="1 2">
    <name type="scientific">Scytonema hofmannii PCC 7110</name>
    <dbReference type="NCBI Taxonomy" id="128403"/>
    <lineage>
        <taxon>Bacteria</taxon>
        <taxon>Bacillati</taxon>
        <taxon>Cyanobacteriota</taxon>
        <taxon>Cyanophyceae</taxon>
        <taxon>Nostocales</taxon>
        <taxon>Scytonemataceae</taxon>
        <taxon>Scytonema</taxon>
    </lineage>
</organism>
<dbReference type="Proteomes" id="UP000076925">
    <property type="component" value="Unassembled WGS sequence"/>
</dbReference>
<name>A0A139WQT2_9CYAN</name>
<dbReference type="AlphaFoldDB" id="A0A139WQT2"/>